<dbReference type="Pfam" id="PF05800">
    <property type="entry name" value="GvpO"/>
    <property type="match status" value="1"/>
</dbReference>
<gene>
    <name evidence="1" type="ORF">COX90_00270</name>
</gene>
<name>A0A2M7UZ95_9BACT</name>
<dbReference type="Proteomes" id="UP000230760">
    <property type="component" value="Unassembled WGS sequence"/>
</dbReference>
<evidence type="ECO:0000313" key="1">
    <source>
        <dbReference type="EMBL" id="PIZ89258.1"/>
    </source>
</evidence>
<dbReference type="GO" id="GO:0031412">
    <property type="term" value="P:gas vesicle organization"/>
    <property type="evidence" value="ECO:0007669"/>
    <property type="project" value="InterPro"/>
</dbReference>
<dbReference type="EMBL" id="PFPB01000007">
    <property type="protein sequence ID" value="PIZ89258.1"/>
    <property type="molecule type" value="Genomic_DNA"/>
</dbReference>
<dbReference type="InterPro" id="IPR008634">
    <property type="entry name" value="Gas-vesicle_GvpO"/>
</dbReference>
<sequence length="89" mass="10163">MEPKELIEKARKQLADLTGFKEPAGIGLKKEKEGWMITVEIVEKKSIPEGMDIIGTYDVHVDPKGELLGYEKIAMRKRTNTEEFEKKAE</sequence>
<evidence type="ECO:0000313" key="2">
    <source>
        <dbReference type="Proteomes" id="UP000230760"/>
    </source>
</evidence>
<protein>
    <recommendedName>
        <fullName evidence="3">Gas vesicle protein</fullName>
    </recommendedName>
</protein>
<evidence type="ECO:0008006" key="3">
    <source>
        <dbReference type="Google" id="ProtNLM"/>
    </source>
</evidence>
<proteinExistence type="predicted"/>
<comment type="caution">
    <text evidence="1">The sequence shown here is derived from an EMBL/GenBank/DDBJ whole genome shotgun (WGS) entry which is preliminary data.</text>
</comment>
<organism evidence="1 2">
    <name type="scientific">Candidatus Nealsonbacteria bacterium CG_4_10_14_0_2_um_filter_38_17</name>
    <dbReference type="NCBI Taxonomy" id="1974680"/>
    <lineage>
        <taxon>Bacteria</taxon>
        <taxon>Candidatus Nealsoniibacteriota</taxon>
    </lineage>
</organism>
<reference evidence="2" key="1">
    <citation type="submission" date="2017-09" db="EMBL/GenBank/DDBJ databases">
        <title>Depth-based differentiation of microbial function through sediment-hosted aquifers and enrichment of novel symbionts in the deep terrestrial subsurface.</title>
        <authorList>
            <person name="Probst A.J."/>
            <person name="Ladd B."/>
            <person name="Jarett J.K."/>
            <person name="Geller-Mcgrath D.E."/>
            <person name="Sieber C.M.K."/>
            <person name="Emerson J.B."/>
            <person name="Anantharaman K."/>
            <person name="Thomas B.C."/>
            <person name="Malmstrom R."/>
            <person name="Stieglmeier M."/>
            <person name="Klingl A."/>
            <person name="Woyke T."/>
            <person name="Ryan C.M."/>
            <person name="Banfield J.F."/>
        </authorList>
    </citation>
    <scope>NUCLEOTIDE SEQUENCE [LARGE SCALE GENOMIC DNA]</scope>
</reference>
<dbReference type="AlphaFoldDB" id="A0A2M7UZ95"/>
<accession>A0A2M7UZ95</accession>